<sequence>MCLSCRRVASSSSNAANIPAVNPHGHPAANAGIASPAAALPGHRQFFCGFRDAGAAAYGASSGLAKAVKAAR</sequence>
<reference evidence="1" key="2">
    <citation type="journal article" date="2015" name="Data Brief">
        <title>Shoot transcriptome of the giant reed, Arundo donax.</title>
        <authorList>
            <person name="Barrero R.A."/>
            <person name="Guerrero F.D."/>
            <person name="Moolhuijzen P."/>
            <person name="Goolsby J.A."/>
            <person name="Tidwell J."/>
            <person name="Bellgard S.E."/>
            <person name="Bellgard M.I."/>
        </authorList>
    </citation>
    <scope>NUCLEOTIDE SEQUENCE</scope>
    <source>
        <tissue evidence="1">Shoot tissue taken approximately 20 cm above the soil surface</tissue>
    </source>
</reference>
<name>A0A0A9F951_ARUDO</name>
<organism evidence="1">
    <name type="scientific">Arundo donax</name>
    <name type="common">Giant reed</name>
    <name type="synonym">Donax arundinaceus</name>
    <dbReference type="NCBI Taxonomy" id="35708"/>
    <lineage>
        <taxon>Eukaryota</taxon>
        <taxon>Viridiplantae</taxon>
        <taxon>Streptophyta</taxon>
        <taxon>Embryophyta</taxon>
        <taxon>Tracheophyta</taxon>
        <taxon>Spermatophyta</taxon>
        <taxon>Magnoliopsida</taxon>
        <taxon>Liliopsida</taxon>
        <taxon>Poales</taxon>
        <taxon>Poaceae</taxon>
        <taxon>PACMAD clade</taxon>
        <taxon>Arundinoideae</taxon>
        <taxon>Arundineae</taxon>
        <taxon>Arundo</taxon>
    </lineage>
</organism>
<accession>A0A0A9F951</accession>
<reference evidence="1" key="1">
    <citation type="submission" date="2014-09" db="EMBL/GenBank/DDBJ databases">
        <authorList>
            <person name="Magalhaes I.L.F."/>
            <person name="Oliveira U."/>
            <person name="Santos F.R."/>
            <person name="Vidigal T.H.D.A."/>
            <person name="Brescovit A.D."/>
            <person name="Santos A.J."/>
        </authorList>
    </citation>
    <scope>NUCLEOTIDE SEQUENCE</scope>
    <source>
        <tissue evidence="1">Shoot tissue taken approximately 20 cm above the soil surface</tissue>
    </source>
</reference>
<dbReference type="AlphaFoldDB" id="A0A0A9F951"/>
<evidence type="ECO:0000313" key="1">
    <source>
        <dbReference type="EMBL" id="JAE09560.1"/>
    </source>
</evidence>
<protein>
    <submittedName>
        <fullName evidence="1">Uncharacterized protein</fullName>
    </submittedName>
</protein>
<dbReference type="EMBL" id="GBRH01188336">
    <property type="protein sequence ID" value="JAE09560.1"/>
    <property type="molecule type" value="Transcribed_RNA"/>
</dbReference>
<proteinExistence type="predicted"/>